<gene>
    <name evidence="1" type="ORF">SDC9_110919</name>
</gene>
<accession>A0A645BLB8</accession>
<reference evidence="1" key="1">
    <citation type="submission" date="2019-08" db="EMBL/GenBank/DDBJ databases">
        <authorList>
            <person name="Kucharzyk K."/>
            <person name="Murdoch R.W."/>
            <person name="Higgins S."/>
            <person name="Loffler F."/>
        </authorList>
    </citation>
    <scope>NUCLEOTIDE SEQUENCE</scope>
</reference>
<proteinExistence type="predicted"/>
<organism evidence="1">
    <name type="scientific">bioreactor metagenome</name>
    <dbReference type="NCBI Taxonomy" id="1076179"/>
    <lineage>
        <taxon>unclassified sequences</taxon>
        <taxon>metagenomes</taxon>
        <taxon>ecological metagenomes</taxon>
    </lineage>
</organism>
<evidence type="ECO:0000313" key="1">
    <source>
        <dbReference type="EMBL" id="MPM64033.1"/>
    </source>
</evidence>
<comment type="caution">
    <text evidence="1">The sequence shown here is derived from an EMBL/GenBank/DDBJ whole genome shotgun (WGS) entry which is preliminary data.</text>
</comment>
<protein>
    <submittedName>
        <fullName evidence="1">Uncharacterized protein</fullName>
    </submittedName>
</protein>
<dbReference type="AlphaFoldDB" id="A0A645BLB8"/>
<name>A0A645BLB8_9ZZZZ</name>
<sequence>MNTDTAVAPIDPEILSRMPESFQLFYQIQQEAAEEVRQILENVKTGKTTIEEEKLKRGIK</sequence>
<dbReference type="EMBL" id="VSSQ01019738">
    <property type="protein sequence ID" value="MPM64033.1"/>
    <property type="molecule type" value="Genomic_DNA"/>
</dbReference>